<dbReference type="Pfam" id="PF00069">
    <property type="entry name" value="Pkinase"/>
    <property type="match status" value="1"/>
</dbReference>
<keyword evidence="23" id="KW-1185">Reference proteome</keyword>
<evidence type="ECO:0000256" key="2">
    <source>
        <dbReference type="ARBA" id="ARBA00022527"/>
    </source>
</evidence>
<sequence length="776" mass="85524">MQYSWLLIVLKLLPLIQPCFSSVSQYSVTQQQDVPAACNIHYPFGIPNVSTPEPMRGFEILCNSSNPSNPMMVQLDNNLVEVKSISSDGQIRVLLKTFASRCARGSLEESQDQGKEPIVNLENTPYTFSHTMNKLIVVGCDAFAIILAPDHSTVSTGCTSFCISEDSITDGVCAGVGCCQAKIPAGLKIIPLKFISIRNITGAAPKFKARPGVDPKYKNLTGDEDYGECSKVFVMDPDKFTFSRQNLSIQRQNMNEEGMEVVLDWSIGNKTCAQACFPGNSNCACVSKNSYCNNSVEGVGYRCYCSDGYRGNPYFKDGNGCKDIDECAEGQSDCESKCTNTEGGYECSCPFGTKGDGRRRPSGSGCKRLPPLDIVLGVGLASLITICIISFWSYWAFKKHKIRRGKQKYYLKNGGLLLQQHVSSQVAIVRIFKVKELELATDGFHESRILGHGGYGTVYKGILPNNQPVAIKRSKLVDESQIEPFINEVVILSQVNHRNVVKLLGCCLETQVPLLVYEFISNGTLFQHLHPVRTLATSPMNWEIRLRIAVETAAALAYLHGVASTPIIHRDVKSSNILVDENYTAKVADFGASRLVPHNRTHVTTVVQGTLGYLDPEYFHTGILTDKSDVYSFGVVLVELLTRENPVSFDRLKDDGNLIFHFVTLVEENRLIEGFDKETIEEAGIVQLLAVAQLAEKCLNVKGEQRPAMAEVAVELEALRRLANQHFVQKGKDIKTSPTTSLAFSDMSTQDSMKSMESHIPSESQSSVSHIYSSGI</sequence>
<keyword evidence="5" id="KW-0808">Transferase</keyword>
<dbReference type="CDD" id="cd00054">
    <property type="entry name" value="EGF_CA"/>
    <property type="match status" value="1"/>
</dbReference>
<evidence type="ECO:0000256" key="7">
    <source>
        <dbReference type="ARBA" id="ARBA00022729"/>
    </source>
</evidence>
<dbReference type="FunFam" id="3.30.200.20:FF:000043">
    <property type="entry name" value="Wall-associated receptor kinase 2"/>
    <property type="match status" value="1"/>
</dbReference>
<feature type="signal peptide" evidence="20">
    <location>
        <begin position="1"/>
        <end position="21"/>
    </location>
</feature>
<dbReference type="SMART" id="SM00179">
    <property type="entry name" value="EGF_CA"/>
    <property type="match status" value="1"/>
</dbReference>
<evidence type="ECO:0000256" key="13">
    <source>
        <dbReference type="ARBA" id="ARBA00023136"/>
    </source>
</evidence>
<comment type="function">
    <text evidence="15">Serine/threonine-protein kinase that may function as a signaling receptor of extracellular matrix component. Binding to pectin may have significance in the control of cell expansion, morphogenesis and development.</text>
</comment>
<evidence type="ECO:0000313" key="24">
    <source>
        <dbReference type="RefSeq" id="XP_039123047.1"/>
    </source>
</evidence>
<keyword evidence="10" id="KW-0418">Kinase</keyword>
<evidence type="ECO:0000256" key="12">
    <source>
        <dbReference type="ARBA" id="ARBA00022989"/>
    </source>
</evidence>
<evidence type="ECO:0000256" key="5">
    <source>
        <dbReference type="ARBA" id="ARBA00022679"/>
    </source>
</evidence>
<reference evidence="24" key="1">
    <citation type="submission" date="2025-08" db="UniProtKB">
        <authorList>
            <consortium name="RefSeq"/>
        </authorList>
    </citation>
    <scope>IDENTIFICATION</scope>
</reference>
<evidence type="ECO:0000256" key="15">
    <source>
        <dbReference type="ARBA" id="ARBA00058961"/>
    </source>
</evidence>
<keyword evidence="9 17" id="KW-0547">Nucleotide-binding</keyword>
<dbReference type="PROSITE" id="PS00108">
    <property type="entry name" value="PROTEIN_KINASE_ST"/>
    <property type="match status" value="1"/>
</dbReference>
<dbReference type="InterPro" id="IPR000742">
    <property type="entry name" value="EGF"/>
</dbReference>
<dbReference type="GO" id="GO:0005509">
    <property type="term" value="F:calcium ion binding"/>
    <property type="evidence" value="ECO:0007669"/>
    <property type="project" value="InterPro"/>
</dbReference>
<evidence type="ECO:0000256" key="14">
    <source>
        <dbReference type="ARBA" id="ARBA00023157"/>
    </source>
</evidence>
<protein>
    <submittedName>
        <fullName evidence="24">Wall-associated receptor kinase 5-like</fullName>
    </submittedName>
</protein>
<dbReference type="RefSeq" id="XP_039123047.1">
    <property type="nucleotide sequence ID" value="XM_039267113.1"/>
</dbReference>
<proteinExistence type="predicted"/>
<dbReference type="PANTHER" id="PTHR27005:SF283">
    <property type="entry name" value="OS02G0633066 PROTEIN"/>
    <property type="match status" value="1"/>
</dbReference>
<evidence type="ECO:0000256" key="4">
    <source>
        <dbReference type="ARBA" id="ARBA00022553"/>
    </source>
</evidence>
<feature type="domain" description="Protein kinase" evidence="21">
    <location>
        <begin position="444"/>
        <end position="728"/>
    </location>
</feature>
<evidence type="ECO:0000256" key="3">
    <source>
        <dbReference type="ARBA" id="ARBA00022536"/>
    </source>
</evidence>
<dbReference type="PANTHER" id="PTHR27005">
    <property type="entry name" value="WALL-ASSOCIATED RECEPTOR KINASE-LIKE 21"/>
    <property type="match status" value="1"/>
</dbReference>
<dbReference type="Gene3D" id="3.30.200.20">
    <property type="entry name" value="Phosphorylase Kinase, domain 1"/>
    <property type="match status" value="1"/>
</dbReference>
<dbReference type="InterPro" id="IPR018097">
    <property type="entry name" value="EGF_Ca-bd_CS"/>
</dbReference>
<evidence type="ECO:0000256" key="16">
    <source>
        <dbReference type="PROSITE-ProRule" id="PRU00076"/>
    </source>
</evidence>
<dbReference type="PROSITE" id="PS00010">
    <property type="entry name" value="ASX_HYDROXYL"/>
    <property type="match status" value="1"/>
</dbReference>
<dbReference type="InterPro" id="IPR000719">
    <property type="entry name" value="Prot_kinase_dom"/>
</dbReference>
<feature type="binding site" evidence="17">
    <location>
        <position position="472"/>
    </location>
    <ligand>
        <name>ATP</name>
        <dbReference type="ChEBI" id="CHEBI:30616"/>
    </ligand>
</feature>
<evidence type="ECO:0000259" key="22">
    <source>
        <dbReference type="PROSITE" id="PS50026"/>
    </source>
</evidence>
<organism evidence="23 24">
    <name type="scientific">Dioscorea cayennensis subsp. rotundata</name>
    <name type="common">White Guinea yam</name>
    <name type="synonym">Dioscorea rotundata</name>
    <dbReference type="NCBI Taxonomy" id="55577"/>
    <lineage>
        <taxon>Eukaryota</taxon>
        <taxon>Viridiplantae</taxon>
        <taxon>Streptophyta</taxon>
        <taxon>Embryophyta</taxon>
        <taxon>Tracheophyta</taxon>
        <taxon>Spermatophyta</taxon>
        <taxon>Magnoliopsida</taxon>
        <taxon>Liliopsida</taxon>
        <taxon>Dioscoreales</taxon>
        <taxon>Dioscoreaceae</taxon>
        <taxon>Dioscorea</taxon>
    </lineage>
</organism>
<dbReference type="PROSITE" id="PS50011">
    <property type="entry name" value="PROTEIN_KINASE_DOM"/>
    <property type="match status" value="1"/>
</dbReference>
<evidence type="ECO:0000256" key="10">
    <source>
        <dbReference type="ARBA" id="ARBA00022777"/>
    </source>
</evidence>
<dbReference type="SUPFAM" id="SSF56112">
    <property type="entry name" value="Protein kinase-like (PK-like)"/>
    <property type="match status" value="1"/>
</dbReference>
<dbReference type="SUPFAM" id="SSF57196">
    <property type="entry name" value="EGF/Laminin"/>
    <property type="match status" value="1"/>
</dbReference>
<dbReference type="GeneID" id="120259498"/>
<dbReference type="Proteomes" id="UP001515500">
    <property type="component" value="Chromosome 4"/>
</dbReference>
<dbReference type="FunFam" id="1.10.510.10:FF:000084">
    <property type="entry name" value="Wall-associated receptor kinase 2"/>
    <property type="match status" value="1"/>
</dbReference>
<evidence type="ECO:0000256" key="8">
    <source>
        <dbReference type="ARBA" id="ARBA00022737"/>
    </source>
</evidence>
<keyword evidence="3 16" id="KW-0245">EGF-like domain</keyword>
<dbReference type="FunFam" id="2.10.25.10:FF:000038">
    <property type="entry name" value="Fibrillin 2"/>
    <property type="match status" value="1"/>
</dbReference>
<dbReference type="GO" id="GO:0005886">
    <property type="term" value="C:plasma membrane"/>
    <property type="evidence" value="ECO:0007669"/>
    <property type="project" value="TreeGrafter"/>
</dbReference>
<dbReference type="InterPro" id="IPR008271">
    <property type="entry name" value="Ser/Thr_kinase_AS"/>
</dbReference>
<accession>A0AB40B744</accession>
<keyword evidence="7 20" id="KW-0732">Signal</keyword>
<evidence type="ECO:0000256" key="1">
    <source>
        <dbReference type="ARBA" id="ARBA00004479"/>
    </source>
</evidence>
<evidence type="ECO:0000256" key="18">
    <source>
        <dbReference type="SAM" id="MobiDB-lite"/>
    </source>
</evidence>
<evidence type="ECO:0000256" key="17">
    <source>
        <dbReference type="PROSITE-ProRule" id="PRU10141"/>
    </source>
</evidence>
<feature type="region of interest" description="Disordered" evidence="18">
    <location>
        <begin position="739"/>
        <end position="776"/>
    </location>
</feature>
<name>A0AB40B744_DIOCR</name>
<evidence type="ECO:0000313" key="23">
    <source>
        <dbReference type="Proteomes" id="UP001515500"/>
    </source>
</evidence>
<dbReference type="SMART" id="SM00181">
    <property type="entry name" value="EGF"/>
    <property type="match status" value="2"/>
</dbReference>
<dbReference type="PROSITE" id="PS01187">
    <property type="entry name" value="EGF_CA"/>
    <property type="match status" value="1"/>
</dbReference>
<keyword evidence="14" id="KW-1015">Disulfide bond</keyword>
<feature type="domain" description="EGF-like" evidence="22">
    <location>
        <begin position="323"/>
        <end position="362"/>
    </location>
</feature>
<dbReference type="InterPro" id="IPR001881">
    <property type="entry name" value="EGF-like_Ca-bd_dom"/>
</dbReference>
<dbReference type="InterPro" id="IPR017441">
    <property type="entry name" value="Protein_kinase_ATP_BS"/>
</dbReference>
<dbReference type="CDD" id="cd14066">
    <property type="entry name" value="STKc_IRAK"/>
    <property type="match status" value="1"/>
</dbReference>
<dbReference type="GO" id="GO:0007166">
    <property type="term" value="P:cell surface receptor signaling pathway"/>
    <property type="evidence" value="ECO:0007669"/>
    <property type="project" value="InterPro"/>
</dbReference>
<dbReference type="InterPro" id="IPR011009">
    <property type="entry name" value="Kinase-like_dom_sf"/>
</dbReference>
<evidence type="ECO:0000256" key="20">
    <source>
        <dbReference type="SAM" id="SignalP"/>
    </source>
</evidence>
<dbReference type="SMART" id="SM00220">
    <property type="entry name" value="S_TKc"/>
    <property type="match status" value="1"/>
</dbReference>
<evidence type="ECO:0000256" key="11">
    <source>
        <dbReference type="ARBA" id="ARBA00022840"/>
    </source>
</evidence>
<dbReference type="PROSITE" id="PS00107">
    <property type="entry name" value="PROTEIN_KINASE_ATP"/>
    <property type="match status" value="1"/>
</dbReference>
<feature type="transmembrane region" description="Helical" evidence="19">
    <location>
        <begin position="374"/>
        <end position="397"/>
    </location>
</feature>
<keyword evidence="2" id="KW-0723">Serine/threonine-protein kinase</keyword>
<dbReference type="InterPro" id="IPR000152">
    <property type="entry name" value="EGF-type_Asp/Asn_hydroxyl_site"/>
</dbReference>
<dbReference type="GO" id="GO:0005524">
    <property type="term" value="F:ATP binding"/>
    <property type="evidence" value="ECO:0007669"/>
    <property type="project" value="UniProtKB-UniRule"/>
</dbReference>
<evidence type="ECO:0000259" key="21">
    <source>
        <dbReference type="PROSITE" id="PS50011"/>
    </source>
</evidence>
<comment type="caution">
    <text evidence="16">Lacks conserved residue(s) required for the propagation of feature annotation.</text>
</comment>
<evidence type="ECO:0000256" key="9">
    <source>
        <dbReference type="ARBA" id="ARBA00022741"/>
    </source>
</evidence>
<evidence type="ECO:0000256" key="19">
    <source>
        <dbReference type="SAM" id="Phobius"/>
    </source>
</evidence>
<dbReference type="Gene3D" id="1.10.510.10">
    <property type="entry name" value="Transferase(Phosphotransferase) domain 1"/>
    <property type="match status" value="1"/>
</dbReference>
<keyword evidence="4" id="KW-0597">Phosphoprotein</keyword>
<dbReference type="InterPro" id="IPR049883">
    <property type="entry name" value="NOTCH1_EGF-like"/>
</dbReference>
<keyword evidence="13 19" id="KW-0472">Membrane</keyword>
<dbReference type="Pfam" id="PF07645">
    <property type="entry name" value="EGF_CA"/>
    <property type="match status" value="1"/>
</dbReference>
<dbReference type="GO" id="GO:0004674">
    <property type="term" value="F:protein serine/threonine kinase activity"/>
    <property type="evidence" value="ECO:0007669"/>
    <property type="project" value="UniProtKB-KW"/>
</dbReference>
<dbReference type="InterPro" id="IPR045274">
    <property type="entry name" value="WAK-like"/>
</dbReference>
<dbReference type="PROSITE" id="PS50026">
    <property type="entry name" value="EGF_3"/>
    <property type="match status" value="1"/>
</dbReference>
<feature type="chain" id="PRO_5044234061" evidence="20">
    <location>
        <begin position="22"/>
        <end position="776"/>
    </location>
</feature>
<keyword evidence="12 19" id="KW-1133">Transmembrane helix</keyword>
<dbReference type="AlphaFoldDB" id="A0AB40B744"/>
<comment type="subcellular location">
    <subcellularLocation>
        <location evidence="1">Membrane</location>
        <topology evidence="1">Single-pass type I membrane protein</topology>
    </subcellularLocation>
</comment>
<keyword evidence="8" id="KW-0677">Repeat</keyword>
<keyword evidence="6 19" id="KW-0812">Transmembrane</keyword>
<evidence type="ECO:0000256" key="6">
    <source>
        <dbReference type="ARBA" id="ARBA00022692"/>
    </source>
</evidence>
<dbReference type="Gene3D" id="2.10.25.10">
    <property type="entry name" value="Laminin"/>
    <property type="match status" value="1"/>
</dbReference>
<keyword evidence="11 17" id="KW-0067">ATP-binding</keyword>
<gene>
    <name evidence="24" type="primary">LOC120259498</name>
</gene>